<dbReference type="PROSITE" id="PS00445">
    <property type="entry name" value="FGGY_KINASES_2"/>
    <property type="match status" value="1"/>
</dbReference>
<protein>
    <recommendedName>
        <fullName evidence="7">Glycerol kinase</fullName>
        <ecNumber evidence="7">2.7.1.30</ecNumber>
    </recommendedName>
    <alternativeName>
        <fullName evidence="7">ATP:glycerol 3-phosphotransferase</fullName>
    </alternativeName>
    <alternativeName>
        <fullName evidence="7">Glycerokinase</fullName>
        <shortName evidence="7">GK</shortName>
    </alternativeName>
</protein>
<dbReference type="InterPro" id="IPR018484">
    <property type="entry name" value="FGGY_N"/>
</dbReference>
<evidence type="ECO:0000313" key="11">
    <source>
        <dbReference type="EMBL" id="NJP35731.1"/>
    </source>
</evidence>
<evidence type="ECO:0000256" key="8">
    <source>
        <dbReference type="RuleBase" id="RU003733"/>
    </source>
</evidence>
<dbReference type="Pfam" id="PF02782">
    <property type="entry name" value="FGGY_C"/>
    <property type="match status" value="1"/>
</dbReference>
<dbReference type="GO" id="GO:0004370">
    <property type="term" value="F:glycerol kinase activity"/>
    <property type="evidence" value="ECO:0007669"/>
    <property type="project" value="UniProtKB-EC"/>
</dbReference>
<keyword evidence="2 7" id="KW-0808">Transferase</keyword>
<keyword evidence="5 7" id="KW-0319">Glycerol metabolism</keyword>
<dbReference type="PROSITE" id="PS00933">
    <property type="entry name" value="FGGY_KINASES_1"/>
    <property type="match status" value="1"/>
</dbReference>
<dbReference type="EMBL" id="JAATEO010000054">
    <property type="protein sequence ID" value="NJP35731.1"/>
    <property type="molecule type" value="Genomic_DNA"/>
</dbReference>
<feature type="binding site" evidence="7">
    <location>
        <position position="13"/>
    </location>
    <ligand>
        <name>ATP</name>
        <dbReference type="ChEBI" id="CHEBI:30616"/>
    </ligand>
</feature>
<organism evidence="11 12">
    <name type="scientific">Micromonospora thermarum</name>
    <dbReference type="NCBI Taxonomy" id="2720024"/>
    <lineage>
        <taxon>Bacteria</taxon>
        <taxon>Bacillati</taxon>
        <taxon>Actinomycetota</taxon>
        <taxon>Actinomycetes</taxon>
        <taxon>Micromonosporales</taxon>
        <taxon>Micromonosporaceae</taxon>
        <taxon>Micromonospora</taxon>
    </lineage>
</organism>
<feature type="binding site" evidence="7">
    <location>
        <position position="271"/>
    </location>
    <ligand>
        <name>ADP</name>
        <dbReference type="ChEBI" id="CHEBI:456216"/>
    </ligand>
</feature>
<feature type="binding site" evidence="7">
    <location>
        <position position="416"/>
    </location>
    <ligand>
        <name>ATP</name>
        <dbReference type="ChEBI" id="CHEBI:30616"/>
    </ligand>
</feature>
<evidence type="ECO:0000256" key="3">
    <source>
        <dbReference type="ARBA" id="ARBA00022741"/>
    </source>
</evidence>
<comment type="caution">
    <text evidence="11">The sequence shown here is derived from an EMBL/GenBank/DDBJ whole genome shotgun (WGS) entry which is preliminary data.</text>
</comment>
<dbReference type="RefSeq" id="WP_168004044.1">
    <property type="nucleotide sequence ID" value="NZ_JAATEO010000054.1"/>
</dbReference>
<keyword evidence="6 7" id="KW-0067">ATP-binding</keyword>
<reference evidence="11 12" key="1">
    <citation type="submission" date="2020-03" db="EMBL/GenBank/DDBJ databases">
        <title>WGS of actinomycetes isolated from Thailand.</title>
        <authorList>
            <person name="Thawai C."/>
        </authorList>
    </citation>
    <scope>NUCLEOTIDE SEQUENCE [LARGE SCALE GENOMIC DNA]</scope>
    <source>
        <strain evidence="11 12">HSS6-12</strain>
    </source>
</reference>
<dbReference type="Gene3D" id="3.30.420.40">
    <property type="match status" value="2"/>
</dbReference>
<feature type="binding site" evidence="7">
    <location>
        <position position="416"/>
    </location>
    <ligand>
        <name>ADP</name>
        <dbReference type="ChEBI" id="CHEBI:456216"/>
    </ligand>
</feature>
<feature type="binding site" evidence="7">
    <location>
        <position position="134"/>
    </location>
    <ligand>
        <name>glycerol</name>
        <dbReference type="ChEBI" id="CHEBI:17754"/>
    </ligand>
</feature>
<dbReference type="PANTHER" id="PTHR10196">
    <property type="entry name" value="SUGAR KINASE"/>
    <property type="match status" value="1"/>
</dbReference>
<comment type="similarity">
    <text evidence="1 7 8">Belongs to the FGGY kinase family.</text>
</comment>
<feature type="binding site" evidence="7">
    <location>
        <position position="271"/>
    </location>
    <ligand>
        <name>ATP</name>
        <dbReference type="ChEBI" id="CHEBI:30616"/>
    </ligand>
</feature>
<keyword evidence="3 7" id="KW-0547">Nucleotide-binding</keyword>
<dbReference type="NCBIfam" id="NF000756">
    <property type="entry name" value="PRK00047.1"/>
    <property type="match status" value="1"/>
</dbReference>
<feature type="binding site" evidence="7">
    <location>
        <position position="82"/>
    </location>
    <ligand>
        <name>sn-glycerol 3-phosphate</name>
        <dbReference type="ChEBI" id="CHEBI:57597"/>
    </ligand>
</feature>
<feature type="binding site" evidence="7">
    <location>
        <position position="12"/>
    </location>
    <ligand>
        <name>ADP</name>
        <dbReference type="ChEBI" id="CHEBI:456216"/>
    </ligand>
</feature>
<dbReference type="EC" id="2.7.1.30" evidence="7"/>
<comment type="activity regulation">
    <text evidence="7">Inhibited by fructose 1,6-bisphosphate (FBP).</text>
</comment>
<feature type="binding site" evidence="7">
    <location>
        <position position="250"/>
    </location>
    <ligand>
        <name>glycerol</name>
        <dbReference type="ChEBI" id="CHEBI:17754"/>
    </ligand>
</feature>
<comment type="pathway">
    <text evidence="7">Polyol metabolism; glycerol degradation via glycerol kinase pathway; sn-glycerol 3-phosphate from glycerol: step 1/1.</text>
</comment>
<feature type="binding site" evidence="7">
    <location>
        <position position="420"/>
    </location>
    <ligand>
        <name>ADP</name>
        <dbReference type="ChEBI" id="CHEBI:456216"/>
    </ligand>
</feature>
<dbReference type="PANTHER" id="PTHR10196:SF69">
    <property type="entry name" value="GLYCEROL KINASE"/>
    <property type="match status" value="1"/>
</dbReference>
<evidence type="ECO:0000256" key="1">
    <source>
        <dbReference type="ARBA" id="ARBA00009156"/>
    </source>
</evidence>
<dbReference type="InterPro" id="IPR005999">
    <property type="entry name" value="Glycerol_kin"/>
</dbReference>
<evidence type="ECO:0000256" key="6">
    <source>
        <dbReference type="ARBA" id="ARBA00022840"/>
    </source>
</evidence>
<dbReference type="Pfam" id="PF00370">
    <property type="entry name" value="FGGY_N"/>
    <property type="match status" value="1"/>
</dbReference>
<feature type="domain" description="Carbohydrate kinase FGGY C-terminal" evidence="10">
    <location>
        <begin position="266"/>
        <end position="455"/>
    </location>
</feature>
<evidence type="ECO:0000256" key="7">
    <source>
        <dbReference type="HAMAP-Rule" id="MF_00186"/>
    </source>
</evidence>
<gene>
    <name evidence="7 11" type="primary">glpK</name>
    <name evidence="11" type="ORF">HCJ94_28155</name>
</gene>
<dbReference type="HAMAP" id="MF_00186">
    <property type="entry name" value="Glycerol_kin"/>
    <property type="match status" value="1"/>
</dbReference>
<evidence type="ECO:0000259" key="9">
    <source>
        <dbReference type="Pfam" id="PF00370"/>
    </source>
</evidence>
<evidence type="ECO:0000256" key="5">
    <source>
        <dbReference type="ARBA" id="ARBA00022798"/>
    </source>
</evidence>
<comment type="catalytic activity">
    <reaction evidence="7">
        <text>glycerol + ATP = sn-glycerol 3-phosphate + ADP + H(+)</text>
        <dbReference type="Rhea" id="RHEA:21644"/>
        <dbReference type="ChEBI" id="CHEBI:15378"/>
        <dbReference type="ChEBI" id="CHEBI:17754"/>
        <dbReference type="ChEBI" id="CHEBI:30616"/>
        <dbReference type="ChEBI" id="CHEBI:57597"/>
        <dbReference type="ChEBI" id="CHEBI:456216"/>
        <dbReference type="EC" id="2.7.1.30"/>
    </reaction>
</comment>
<feature type="binding site" evidence="7">
    <location>
        <position position="315"/>
    </location>
    <ligand>
        <name>ADP</name>
        <dbReference type="ChEBI" id="CHEBI:456216"/>
    </ligand>
</feature>
<dbReference type="InterPro" id="IPR043129">
    <property type="entry name" value="ATPase_NBD"/>
</dbReference>
<dbReference type="CDD" id="cd07769">
    <property type="entry name" value="ASKHA_NBD_FGGY_GK"/>
    <property type="match status" value="1"/>
</dbReference>
<proteinExistence type="inferred from homology"/>
<dbReference type="PIRSF" id="PIRSF000538">
    <property type="entry name" value="GlpK"/>
    <property type="match status" value="1"/>
</dbReference>
<dbReference type="InterPro" id="IPR018485">
    <property type="entry name" value="FGGY_C"/>
</dbReference>
<feature type="binding site" evidence="7">
    <location>
        <position position="83"/>
    </location>
    <ligand>
        <name>sn-glycerol 3-phosphate</name>
        <dbReference type="ChEBI" id="CHEBI:57597"/>
    </ligand>
</feature>
<dbReference type="Proteomes" id="UP000783871">
    <property type="component" value="Unassembled WGS sequence"/>
</dbReference>
<accession>A0ABX0ZHD4</accession>
<dbReference type="InterPro" id="IPR018483">
    <property type="entry name" value="Carb_kinase_FGGY_CS"/>
</dbReference>
<feature type="binding site" evidence="7">
    <location>
        <position position="14"/>
    </location>
    <ligand>
        <name>ATP</name>
        <dbReference type="ChEBI" id="CHEBI:30616"/>
    </ligand>
</feature>
<dbReference type="NCBIfam" id="TIGR01311">
    <property type="entry name" value="glycerol_kin"/>
    <property type="match status" value="1"/>
</dbReference>
<keyword evidence="4 7" id="KW-0418">Kinase</keyword>
<sequence>MADFVGAVDQGTTSTRFMIFDHGGNEIGRHQLEHQQIMPQAGWVEHNPLEIWERTQTVIQTAMNERGLSASDLAALGITNQRETTVVWNRRTGRPYYNAIVWQDTRTDRIASALEREGKGDVIRRKAGLPPATYFSGGKIQWILENVEGVREAAERGEAIFGNTDSWLLWNLTGGTEGGVHVTDPTNASRTMLMNLETLDWDDELLSFFDIPRAMLPEIRPSSDPNTYGTTAPHGPFTGPVPLTGDLGDQQAATVGQVCFAPGEAKNTYGTGNFMLLNTGTEIVRSKAGLLTTVCYQFGTDAPVYALEGSIAVTGSAVQWLRDQLKIISTAGQSEILARQVEDNGGVYFVPAFSGLFAPYWRSDARGAIVGLSRFNTDAHIARATLESICYQSRDVAEAMAKDSGVPLDVLKVDGGVTVNDLCMQMQADILGVPVSRPVVAETTALGAAYAAGLAVGFWKSTDELRENWNESKRWQPTWSQEQRETGYGRWKKAVERTLDWVDVD</sequence>
<dbReference type="SUPFAM" id="SSF53067">
    <property type="entry name" value="Actin-like ATPase domain"/>
    <property type="match status" value="2"/>
</dbReference>
<feature type="binding site" evidence="7">
    <location>
        <position position="319"/>
    </location>
    <ligand>
        <name>ATP</name>
        <dbReference type="ChEBI" id="CHEBI:30616"/>
    </ligand>
</feature>
<evidence type="ECO:0000313" key="12">
    <source>
        <dbReference type="Proteomes" id="UP000783871"/>
    </source>
</evidence>
<feature type="binding site" evidence="7">
    <location>
        <position position="12"/>
    </location>
    <ligand>
        <name>sn-glycerol 3-phosphate</name>
        <dbReference type="ChEBI" id="CHEBI:57597"/>
    </ligand>
</feature>
<feature type="binding site" evidence="7">
    <location>
        <position position="16"/>
    </location>
    <ligand>
        <name>ADP</name>
        <dbReference type="ChEBI" id="CHEBI:456216"/>
    </ligand>
</feature>
<keyword evidence="12" id="KW-1185">Reference proteome</keyword>
<evidence type="ECO:0000256" key="2">
    <source>
        <dbReference type="ARBA" id="ARBA00022679"/>
    </source>
</evidence>
<feature type="binding site" evidence="7">
    <location>
        <position position="249"/>
    </location>
    <ligand>
        <name>glycerol</name>
        <dbReference type="ChEBI" id="CHEBI:17754"/>
    </ligand>
</feature>
<dbReference type="InterPro" id="IPR000577">
    <property type="entry name" value="Carb_kinase_FGGY"/>
</dbReference>
<comment type="function">
    <text evidence="7">Key enzyme in the regulation of glycerol uptake and metabolism. Catalyzes the phosphorylation of glycerol to yield sn-glycerol 3-phosphate.</text>
</comment>
<feature type="binding site" evidence="7">
    <location>
        <position position="134"/>
    </location>
    <ligand>
        <name>sn-glycerol 3-phosphate</name>
        <dbReference type="ChEBI" id="CHEBI:57597"/>
    </ligand>
</feature>
<evidence type="ECO:0000259" key="10">
    <source>
        <dbReference type="Pfam" id="PF02782"/>
    </source>
</evidence>
<evidence type="ECO:0000256" key="4">
    <source>
        <dbReference type="ARBA" id="ARBA00022777"/>
    </source>
</evidence>
<feature type="binding site" evidence="7">
    <location>
        <position position="12"/>
    </location>
    <ligand>
        <name>ATP</name>
        <dbReference type="ChEBI" id="CHEBI:30616"/>
    </ligand>
</feature>
<feature type="binding site" evidence="7">
    <location>
        <position position="249"/>
    </location>
    <ligand>
        <name>sn-glycerol 3-phosphate</name>
        <dbReference type="ChEBI" id="CHEBI:57597"/>
    </ligand>
</feature>
<feature type="domain" description="Carbohydrate kinase FGGY N-terminal" evidence="9">
    <location>
        <begin position="6"/>
        <end position="256"/>
    </location>
</feature>
<feature type="binding site" evidence="7">
    <location>
        <position position="82"/>
    </location>
    <ligand>
        <name>glycerol</name>
        <dbReference type="ChEBI" id="CHEBI:17754"/>
    </ligand>
</feature>
<feature type="binding site" evidence="7">
    <location>
        <position position="315"/>
    </location>
    <ligand>
        <name>ATP</name>
        <dbReference type="ChEBI" id="CHEBI:30616"/>
    </ligand>
</feature>
<name>A0ABX0ZHD4_9ACTN</name>
<feature type="binding site" evidence="7">
    <location>
        <position position="83"/>
    </location>
    <ligand>
        <name>glycerol</name>
        <dbReference type="ChEBI" id="CHEBI:17754"/>
    </ligand>
</feature>